<protein>
    <submittedName>
        <fullName evidence="2">Uncharacterized protein</fullName>
    </submittedName>
</protein>
<feature type="region of interest" description="Disordered" evidence="1">
    <location>
        <begin position="1"/>
        <end position="24"/>
    </location>
</feature>
<organism evidence="2 3">
    <name type="scientific">Caerostris extrusa</name>
    <name type="common">Bark spider</name>
    <name type="synonym">Caerostris bankana</name>
    <dbReference type="NCBI Taxonomy" id="172846"/>
    <lineage>
        <taxon>Eukaryota</taxon>
        <taxon>Metazoa</taxon>
        <taxon>Ecdysozoa</taxon>
        <taxon>Arthropoda</taxon>
        <taxon>Chelicerata</taxon>
        <taxon>Arachnida</taxon>
        <taxon>Araneae</taxon>
        <taxon>Araneomorphae</taxon>
        <taxon>Entelegynae</taxon>
        <taxon>Araneoidea</taxon>
        <taxon>Araneidae</taxon>
        <taxon>Caerostris</taxon>
    </lineage>
</organism>
<dbReference type="Proteomes" id="UP001054945">
    <property type="component" value="Unassembled WGS sequence"/>
</dbReference>
<dbReference type="AlphaFoldDB" id="A0AAV4XQ59"/>
<accession>A0AAV4XQ59</accession>
<sequence length="75" mass="8817">MYQSLYEVNVENSPLKPTSSPHRRKQRQFILNAYLIMLMKIPATQVKAASMQEKQRLNRSDLILTDLKDQIRIKS</sequence>
<dbReference type="EMBL" id="BPLR01000643">
    <property type="protein sequence ID" value="GIY96275.1"/>
    <property type="molecule type" value="Genomic_DNA"/>
</dbReference>
<evidence type="ECO:0000313" key="2">
    <source>
        <dbReference type="EMBL" id="GIY96275.1"/>
    </source>
</evidence>
<evidence type="ECO:0000313" key="3">
    <source>
        <dbReference type="Proteomes" id="UP001054945"/>
    </source>
</evidence>
<feature type="compositionally biased region" description="Polar residues" evidence="1">
    <location>
        <begin position="10"/>
        <end position="20"/>
    </location>
</feature>
<evidence type="ECO:0000256" key="1">
    <source>
        <dbReference type="SAM" id="MobiDB-lite"/>
    </source>
</evidence>
<comment type="caution">
    <text evidence="2">The sequence shown here is derived from an EMBL/GenBank/DDBJ whole genome shotgun (WGS) entry which is preliminary data.</text>
</comment>
<proteinExistence type="predicted"/>
<keyword evidence="3" id="KW-1185">Reference proteome</keyword>
<reference evidence="2 3" key="1">
    <citation type="submission" date="2021-06" db="EMBL/GenBank/DDBJ databases">
        <title>Caerostris extrusa draft genome.</title>
        <authorList>
            <person name="Kono N."/>
            <person name="Arakawa K."/>
        </authorList>
    </citation>
    <scope>NUCLEOTIDE SEQUENCE [LARGE SCALE GENOMIC DNA]</scope>
</reference>
<name>A0AAV4XQ59_CAEEX</name>
<gene>
    <name evidence="2" type="ORF">CEXT_493281</name>
</gene>